<keyword evidence="15" id="KW-1133">Transmembrane helix</keyword>
<feature type="transmembrane region" description="Helical" evidence="15">
    <location>
        <begin position="248"/>
        <end position="266"/>
    </location>
</feature>
<keyword evidence="9" id="KW-0406">Ion transport</keyword>
<dbReference type="EMBL" id="JBHUPA010000039">
    <property type="protein sequence ID" value="MFD2965585.1"/>
    <property type="molecule type" value="Genomic_DNA"/>
</dbReference>
<dbReference type="Pfam" id="PF02563">
    <property type="entry name" value="Poly_export"/>
    <property type="match status" value="1"/>
</dbReference>
<dbReference type="PANTHER" id="PTHR33619">
    <property type="entry name" value="POLYSACCHARIDE EXPORT PROTEIN GFCE-RELATED"/>
    <property type="match status" value="1"/>
</dbReference>
<evidence type="ECO:0000256" key="1">
    <source>
        <dbReference type="ARBA" id="ARBA00004571"/>
    </source>
</evidence>
<keyword evidence="11 15" id="KW-0472">Membrane</keyword>
<evidence type="ECO:0000256" key="16">
    <source>
        <dbReference type="SAM" id="SignalP"/>
    </source>
</evidence>
<feature type="signal peptide" evidence="16">
    <location>
        <begin position="1"/>
        <end position="26"/>
    </location>
</feature>
<dbReference type="InterPro" id="IPR003715">
    <property type="entry name" value="Poly_export_N"/>
</dbReference>
<evidence type="ECO:0000256" key="3">
    <source>
        <dbReference type="ARBA" id="ARBA00022448"/>
    </source>
</evidence>
<keyword evidence="6 15" id="KW-0812">Transmembrane</keyword>
<keyword evidence="3" id="KW-0813">Transport</keyword>
<protein>
    <submittedName>
        <fullName evidence="19">Polysaccharide biosynthesis/export family protein</fullName>
    </submittedName>
</protein>
<keyword evidence="14" id="KW-0449">Lipoprotein</keyword>
<gene>
    <name evidence="19" type="ORF">ACFS6J_27545</name>
</gene>
<evidence type="ECO:0000259" key="18">
    <source>
        <dbReference type="Pfam" id="PF22461"/>
    </source>
</evidence>
<evidence type="ECO:0000256" key="4">
    <source>
        <dbReference type="ARBA" id="ARBA00022452"/>
    </source>
</evidence>
<evidence type="ECO:0000256" key="9">
    <source>
        <dbReference type="ARBA" id="ARBA00023065"/>
    </source>
</evidence>
<dbReference type="Proteomes" id="UP001597560">
    <property type="component" value="Unassembled WGS sequence"/>
</dbReference>
<keyword evidence="7 16" id="KW-0732">Signal</keyword>
<keyword evidence="5" id="KW-0762">Sugar transport</keyword>
<keyword evidence="8" id="KW-0625">Polysaccharide transport</keyword>
<comment type="caution">
    <text evidence="19">The sequence shown here is derived from an EMBL/GenBank/DDBJ whole genome shotgun (WGS) entry which is preliminary data.</text>
</comment>
<evidence type="ECO:0000256" key="2">
    <source>
        <dbReference type="ARBA" id="ARBA00009450"/>
    </source>
</evidence>
<evidence type="ECO:0000259" key="17">
    <source>
        <dbReference type="Pfam" id="PF02563"/>
    </source>
</evidence>
<feature type="domain" description="SLBB" evidence="18">
    <location>
        <begin position="155"/>
        <end position="234"/>
    </location>
</feature>
<keyword evidence="10" id="KW-0626">Porin</keyword>
<dbReference type="PROSITE" id="PS51257">
    <property type="entry name" value="PROKAR_LIPOPROTEIN"/>
    <property type="match status" value="1"/>
</dbReference>
<evidence type="ECO:0000256" key="6">
    <source>
        <dbReference type="ARBA" id="ARBA00022692"/>
    </source>
</evidence>
<dbReference type="InterPro" id="IPR049712">
    <property type="entry name" value="Poly_export"/>
</dbReference>
<evidence type="ECO:0000256" key="15">
    <source>
        <dbReference type="SAM" id="Phobius"/>
    </source>
</evidence>
<reference evidence="20" key="1">
    <citation type="journal article" date="2019" name="Int. J. Syst. Evol. Microbiol.">
        <title>The Global Catalogue of Microorganisms (GCM) 10K type strain sequencing project: providing services to taxonomists for standard genome sequencing and annotation.</title>
        <authorList>
            <consortium name="The Broad Institute Genomics Platform"/>
            <consortium name="The Broad Institute Genome Sequencing Center for Infectious Disease"/>
            <person name="Wu L."/>
            <person name="Ma J."/>
        </authorList>
    </citation>
    <scope>NUCLEOTIDE SEQUENCE [LARGE SCALE GENOMIC DNA]</scope>
    <source>
        <strain evidence="20">KCTC 23098</strain>
    </source>
</reference>
<evidence type="ECO:0000256" key="11">
    <source>
        <dbReference type="ARBA" id="ARBA00023136"/>
    </source>
</evidence>
<feature type="domain" description="Polysaccharide export protein N-terminal" evidence="17">
    <location>
        <begin position="53"/>
        <end position="149"/>
    </location>
</feature>
<dbReference type="Gene3D" id="3.30.1950.10">
    <property type="entry name" value="wza like domain"/>
    <property type="match status" value="1"/>
</dbReference>
<comment type="similarity">
    <text evidence="2">Belongs to the BexD/CtrA/VexA family.</text>
</comment>
<feature type="chain" id="PRO_5045301132" evidence="16">
    <location>
        <begin position="27"/>
        <end position="267"/>
    </location>
</feature>
<organism evidence="19 20">
    <name type="scientific">Olivibacter jilunii</name>
    <dbReference type="NCBI Taxonomy" id="985016"/>
    <lineage>
        <taxon>Bacteria</taxon>
        <taxon>Pseudomonadati</taxon>
        <taxon>Bacteroidota</taxon>
        <taxon>Sphingobacteriia</taxon>
        <taxon>Sphingobacteriales</taxon>
        <taxon>Sphingobacteriaceae</taxon>
        <taxon>Olivibacter</taxon>
    </lineage>
</organism>
<evidence type="ECO:0000256" key="10">
    <source>
        <dbReference type="ARBA" id="ARBA00023114"/>
    </source>
</evidence>
<keyword evidence="20" id="KW-1185">Reference proteome</keyword>
<dbReference type="InterPro" id="IPR054765">
    <property type="entry name" value="SLBB_dom"/>
</dbReference>
<evidence type="ECO:0000256" key="13">
    <source>
        <dbReference type="ARBA" id="ARBA00023237"/>
    </source>
</evidence>
<dbReference type="PANTHER" id="PTHR33619:SF3">
    <property type="entry name" value="POLYSACCHARIDE EXPORT PROTEIN GFCE-RELATED"/>
    <property type="match status" value="1"/>
</dbReference>
<name>A0ABW6BAE4_9SPHI</name>
<dbReference type="Pfam" id="PF22461">
    <property type="entry name" value="SLBB_2"/>
    <property type="match status" value="1"/>
</dbReference>
<evidence type="ECO:0000313" key="19">
    <source>
        <dbReference type="EMBL" id="MFD2965585.1"/>
    </source>
</evidence>
<evidence type="ECO:0000256" key="5">
    <source>
        <dbReference type="ARBA" id="ARBA00022597"/>
    </source>
</evidence>
<evidence type="ECO:0000256" key="12">
    <source>
        <dbReference type="ARBA" id="ARBA00023139"/>
    </source>
</evidence>
<evidence type="ECO:0000256" key="14">
    <source>
        <dbReference type="ARBA" id="ARBA00023288"/>
    </source>
</evidence>
<keyword evidence="13" id="KW-0998">Cell outer membrane</keyword>
<evidence type="ECO:0000256" key="7">
    <source>
        <dbReference type="ARBA" id="ARBA00022729"/>
    </source>
</evidence>
<proteinExistence type="inferred from homology"/>
<keyword evidence="4" id="KW-1134">Transmembrane beta strand</keyword>
<sequence>MKTTCNKKFRFSFYLLVALLSLSSCGNTKKLRYFQDMPQVKSGAEFNLTKFEEVKIQSDDVLNIRVNTVDLEASEAINNGNNVTPGIARNISTSGYNQMITGYMVANDGTIDIPVLGRIEVAGLTLTEARNKVAAKAEEFYKGATVSMRFANFRMSVIGEVTRPGTFIIPNQRTSVLDAVAVAGDLTVYGKRNNVMLIRRDETGKAVAVTMDLTSKEIFNSPYFYLRQNDVLYVEPTRTRLINADTGSARYISVFISLVSLGIAIFR</sequence>
<evidence type="ECO:0000256" key="8">
    <source>
        <dbReference type="ARBA" id="ARBA00023047"/>
    </source>
</evidence>
<accession>A0ABW6BAE4</accession>
<comment type="subcellular location">
    <subcellularLocation>
        <location evidence="1">Cell outer membrane</location>
        <topology evidence="1">Multi-pass membrane protein</topology>
    </subcellularLocation>
</comment>
<keyword evidence="12" id="KW-0564">Palmitate</keyword>
<evidence type="ECO:0000313" key="20">
    <source>
        <dbReference type="Proteomes" id="UP001597560"/>
    </source>
</evidence>
<dbReference type="RefSeq" id="WP_377613505.1">
    <property type="nucleotide sequence ID" value="NZ_JBHUPA010000039.1"/>
</dbReference>